<proteinExistence type="inferred from homology"/>
<dbReference type="AlphaFoldDB" id="A0AA35WC60"/>
<dbReference type="SUPFAM" id="SSF51735">
    <property type="entry name" value="NAD(P)-binding Rossmann-fold domains"/>
    <property type="match status" value="1"/>
</dbReference>
<dbReference type="GO" id="GO:0009083">
    <property type="term" value="P:branched-chain amino acid catabolic process"/>
    <property type="evidence" value="ECO:0007669"/>
    <property type="project" value="UniProtKB-KW"/>
</dbReference>
<comment type="catalytic activity">
    <reaction evidence="7">
        <text>3-hydroxy-2-methylpropanoate + NAD(+) = 2-methyl-3-oxopropanoate + NADH + H(+)</text>
        <dbReference type="Rhea" id="RHEA:17681"/>
        <dbReference type="ChEBI" id="CHEBI:11805"/>
        <dbReference type="ChEBI" id="CHEBI:15378"/>
        <dbReference type="ChEBI" id="CHEBI:57540"/>
        <dbReference type="ChEBI" id="CHEBI:57700"/>
        <dbReference type="ChEBI" id="CHEBI:57945"/>
        <dbReference type="EC" id="1.1.1.31"/>
    </reaction>
</comment>
<feature type="domain" description="6-phosphogluconate dehydrogenase NADP-binding" evidence="8">
    <location>
        <begin position="2"/>
        <end position="160"/>
    </location>
</feature>
<dbReference type="InterPro" id="IPR015815">
    <property type="entry name" value="HIBADH-related"/>
</dbReference>
<comment type="caution">
    <text evidence="9">The sequence shown here is derived from an EMBL/GenBank/DDBJ whole genome shotgun (WGS) entry which is preliminary data.</text>
</comment>
<dbReference type="PANTHER" id="PTHR22981">
    <property type="entry name" value="3-HYDROXYISOBUTYRATE DEHYDROGENASE-RELATED"/>
    <property type="match status" value="1"/>
</dbReference>
<evidence type="ECO:0000256" key="5">
    <source>
        <dbReference type="ARBA" id="ARBA00023002"/>
    </source>
</evidence>
<keyword evidence="5" id="KW-0560">Oxidoreductase</keyword>
<keyword evidence="10" id="KW-1185">Reference proteome</keyword>
<keyword evidence="4" id="KW-0101">Branched-chain amino acid catabolism</keyword>
<comment type="similarity">
    <text evidence="2">Belongs to the HIBADH-related family. 3-hydroxyisobutyrate dehydrogenase subfamily.</text>
</comment>
<dbReference type="InterPro" id="IPR008927">
    <property type="entry name" value="6-PGluconate_DH-like_C_sf"/>
</dbReference>
<dbReference type="GO" id="GO:0008442">
    <property type="term" value="F:3-hydroxyisobutyrate dehydrogenase activity"/>
    <property type="evidence" value="ECO:0007669"/>
    <property type="project" value="UniProtKB-EC"/>
</dbReference>
<keyword evidence="6" id="KW-0520">NAD</keyword>
<dbReference type="SUPFAM" id="SSF48179">
    <property type="entry name" value="6-phosphogluconate dehydrogenase C-terminal domain-like"/>
    <property type="match status" value="1"/>
</dbReference>
<comment type="pathway">
    <text evidence="1">Amino-acid degradation; L-valine degradation.</text>
</comment>
<evidence type="ECO:0000256" key="6">
    <source>
        <dbReference type="ARBA" id="ARBA00023027"/>
    </source>
</evidence>
<evidence type="ECO:0000313" key="10">
    <source>
        <dbReference type="Proteomes" id="UP001174909"/>
    </source>
</evidence>
<dbReference type="EMBL" id="CASHTH010000800">
    <property type="protein sequence ID" value="CAI8007872.1"/>
    <property type="molecule type" value="Genomic_DNA"/>
</dbReference>
<accession>A0AA35WC60</accession>
<evidence type="ECO:0000313" key="9">
    <source>
        <dbReference type="EMBL" id="CAI8007872.1"/>
    </source>
</evidence>
<dbReference type="EC" id="1.1.1.31" evidence="3"/>
<dbReference type="PIRSF" id="PIRSF000103">
    <property type="entry name" value="HIBADH"/>
    <property type="match status" value="1"/>
</dbReference>
<gene>
    <name evidence="9" type="ORF">GBAR_LOCUS5451</name>
</gene>
<organism evidence="9 10">
    <name type="scientific">Geodia barretti</name>
    <name type="common">Barrett's horny sponge</name>
    <dbReference type="NCBI Taxonomy" id="519541"/>
    <lineage>
        <taxon>Eukaryota</taxon>
        <taxon>Metazoa</taxon>
        <taxon>Porifera</taxon>
        <taxon>Demospongiae</taxon>
        <taxon>Heteroscleromorpha</taxon>
        <taxon>Tetractinellida</taxon>
        <taxon>Astrophorina</taxon>
        <taxon>Geodiidae</taxon>
        <taxon>Geodia</taxon>
    </lineage>
</organism>
<evidence type="ECO:0000256" key="4">
    <source>
        <dbReference type="ARBA" id="ARBA00022456"/>
    </source>
</evidence>
<reference evidence="9" key="1">
    <citation type="submission" date="2023-03" db="EMBL/GenBank/DDBJ databases">
        <authorList>
            <person name="Steffen K."/>
            <person name="Cardenas P."/>
        </authorList>
    </citation>
    <scope>NUCLEOTIDE SEQUENCE</scope>
</reference>
<dbReference type="Gene3D" id="1.10.1040.10">
    <property type="entry name" value="N-(1-d-carboxylethyl)-l-norvaline Dehydrogenase, domain 2"/>
    <property type="match status" value="1"/>
</dbReference>
<evidence type="ECO:0000256" key="1">
    <source>
        <dbReference type="ARBA" id="ARBA00005109"/>
    </source>
</evidence>
<protein>
    <recommendedName>
        <fullName evidence="3">3-hydroxyisobutyrate dehydrogenase</fullName>
        <ecNumber evidence="3">1.1.1.31</ecNumber>
    </recommendedName>
</protein>
<dbReference type="GO" id="GO:0050661">
    <property type="term" value="F:NADP binding"/>
    <property type="evidence" value="ECO:0007669"/>
    <property type="project" value="InterPro"/>
</dbReference>
<dbReference type="Gene3D" id="3.40.50.720">
    <property type="entry name" value="NAD(P)-binding Rossmann-like Domain"/>
    <property type="match status" value="1"/>
</dbReference>
<dbReference type="Pfam" id="PF03446">
    <property type="entry name" value="NAD_binding_2"/>
    <property type="match status" value="1"/>
</dbReference>
<name>A0AA35WC60_GEOBA</name>
<evidence type="ECO:0000256" key="3">
    <source>
        <dbReference type="ARBA" id="ARBA00012991"/>
    </source>
</evidence>
<dbReference type="InterPro" id="IPR013328">
    <property type="entry name" value="6PGD_dom2"/>
</dbReference>
<sequence>MKVGFIGVGFMGRHMARNIAAGGFEMTVFDIRKEAAEELLSMGATWAESPAAVAAASDVVFTSLPRPQDVEEVALGEGGILSGAGAGTVYFDLSTTDPDTIYRVSAAGESAGVTVLDAPVSGGVGGAEAGTLCVMVGGDEDAYLRCKPVLDRIGDKAFSLGVKAGVDAQTLFDAVKGSSGNTQSMQGFPSGLFVGNFEPGFQLDLAAKDVGLATDMGRRLRVPMEMSNIAQQRYIAGQNKGWGREASGAVAKVQEERAEVEIRTTTDEG</sequence>
<evidence type="ECO:0000256" key="2">
    <source>
        <dbReference type="ARBA" id="ARBA00006013"/>
    </source>
</evidence>
<dbReference type="InterPro" id="IPR006115">
    <property type="entry name" value="6PGDH_NADP-bd"/>
</dbReference>
<dbReference type="InterPro" id="IPR036291">
    <property type="entry name" value="NAD(P)-bd_dom_sf"/>
</dbReference>
<dbReference type="GO" id="GO:0051287">
    <property type="term" value="F:NAD binding"/>
    <property type="evidence" value="ECO:0007669"/>
    <property type="project" value="InterPro"/>
</dbReference>
<dbReference type="Proteomes" id="UP001174909">
    <property type="component" value="Unassembled WGS sequence"/>
</dbReference>
<evidence type="ECO:0000259" key="8">
    <source>
        <dbReference type="Pfam" id="PF03446"/>
    </source>
</evidence>
<dbReference type="PANTHER" id="PTHR22981:SF7">
    <property type="entry name" value="3-HYDROXYISOBUTYRATE DEHYDROGENASE, MITOCHONDRIAL"/>
    <property type="match status" value="1"/>
</dbReference>
<evidence type="ECO:0000256" key="7">
    <source>
        <dbReference type="ARBA" id="ARBA00049197"/>
    </source>
</evidence>